<name>A0A9N9FF24_9GLOM</name>
<protein>
    <submittedName>
        <fullName evidence="1">13803_t:CDS:1</fullName>
    </submittedName>
</protein>
<accession>A0A9N9FF24</accession>
<proteinExistence type="predicted"/>
<reference evidence="1" key="1">
    <citation type="submission" date="2021-06" db="EMBL/GenBank/DDBJ databases">
        <authorList>
            <person name="Kallberg Y."/>
            <person name="Tangrot J."/>
            <person name="Rosling A."/>
        </authorList>
    </citation>
    <scope>NUCLEOTIDE SEQUENCE</scope>
    <source>
        <strain evidence="1">IN212</strain>
    </source>
</reference>
<evidence type="ECO:0000313" key="2">
    <source>
        <dbReference type="Proteomes" id="UP000789396"/>
    </source>
</evidence>
<gene>
    <name evidence="1" type="ORF">RFULGI_LOCUS3801</name>
</gene>
<comment type="caution">
    <text evidence="1">The sequence shown here is derived from an EMBL/GenBank/DDBJ whole genome shotgun (WGS) entry which is preliminary data.</text>
</comment>
<dbReference type="EMBL" id="CAJVPZ010003507">
    <property type="protein sequence ID" value="CAG8531199.1"/>
    <property type="molecule type" value="Genomic_DNA"/>
</dbReference>
<evidence type="ECO:0000313" key="1">
    <source>
        <dbReference type="EMBL" id="CAG8531199.1"/>
    </source>
</evidence>
<sequence>MPKKLNFPKPSSVHNKKFHATRFTNFHTLLCKDHKCSYHTLEHYYETYSKSESEEKPLWVEPKIDASIFHISARYKASFKKLISTTTLDQLATKAEEKTCADNQVSFNKKQR</sequence>
<dbReference type="Proteomes" id="UP000789396">
    <property type="component" value="Unassembled WGS sequence"/>
</dbReference>
<dbReference type="AlphaFoldDB" id="A0A9N9FF24"/>
<organism evidence="1 2">
    <name type="scientific">Racocetra fulgida</name>
    <dbReference type="NCBI Taxonomy" id="60492"/>
    <lineage>
        <taxon>Eukaryota</taxon>
        <taxon>Fungi</taxon>
        <taxon>Fungi incertae sedis</taxon>
        <taxon>Mucoromycota</taxon>
        <taxon>Glomeromycotina</taxon>
        <taxon>Glomeromycetes</taxon>
        <taxon>Diversisporales</taxon>
        <taxon>Gigasporaceae</taxon>
        <taxon>Racocetra</taxon>
    </lineage>
</organism>
<feature type="non-terminal residue" evidence="1">
    <location>
        <position position="112"/>
    </location>
</feature>
<keyword evidence="2" id="KW-1185">Reference proteome</keyword>